<dbReference type="CDD" id="cd07033">
    <property type="entry name" value="TPP_PYR_DXS_TK_like"/>
    <property type="match status" value="1"/>
</dbReference>
<organism evidence="5 6">
    <name type="scientific">Candidatus Merdivivens pullicola</name>
    <dbReference type="NCBI Taxonomy" id="2840872"/>
    <lineage>
        <taxon>Bacteria</taxon>
        <taxon>Pseudomonadati</taxon>
        <taxon>Bacteroidota</taxon>
        <taxon>Bacteroidia</taxon>
        <taxon>Bacteroidales</taxon>
        <taxon>Muribaculaceae</taxon>
        <taxon>Muribaculaceae incertae sedis</taxon>
        <taxon>Candidatus Merdivivens</taxon>
    </lineage>
</organism>
<dbReference type="SUPFAM" id="SSF52518">
    <property type="entry name" value="Thiamin diphosphate-binding fold (THDP-binding)"/>
    <property type="match status" value="1"/>
</dbReference>
<dbReference type="InterPro" id="IPR009014">
    <property type="entry name" value="Transketo_C/PFOR_II"/>
</dbReference>
<evidence type="ECO:0000313" key="6">
    <source>
        <dbReference type="Proteomes" id="UP000823604"/>
    </source>
</evidence>
<dbReference type="SMART" id="SM00861">
    <property type="entry name" value="Transket_pyr"/>
    <property type="match status" value="1"/>
</dbReference>
<dbReference type="FunFam" id="3.40.50.970:FF:000129">
    <property type="entry name" value="Transketolase"/>
    <property type="match status" value="1"/>
</dbReference>
<reference evidence="5" key="1">
    <citation type="submission" date="2020-10" db="EMBL/GenBank/DDBJ databases">
        <authorList>
            <person name="Gilroy R."/>
        </authorList>
    </citation>
    <scope>NUCLEOTIDE SEQUENCE</scope>
    <source>
        <strain evidence="5">B1-8020</strain>
    </source>
</reference>
<evidence type="ECO:0000259" key="4">
    <source>
        <dbReference type="SMART" id="SM00861"/>
    </source>
</evidence>
<dbReference type="AlphaFoldDB" id="A0A9D9IG59"/>
<comment type="cofactor">
    <cofactor evidence="1">
        <name>thiamine diphosphate</name>
        <dbReference type="ChEBI" id="CHEBI:58937"/>
    </cofactor>
</comment>
<dbReference type="Proteomes" id="UP000823604">
    <property type="component" value="Unassembled WGS sequence"/>
</dbReference>
<evidence type="ECO:0000256" key="2">
    <source>
        <dbReference type="ARBA" id="ARBA00007131"/>
    </source>
</evidence>
<sequence>MKQEYINSGNKDTRSGFGAGLYEAALNNPEIIALCADLAGSLKMDKFAETWPERFIQCGIAEANMIGVAAGAALTGKIPFAGSFAEFITGRVYDQIRQEVAYGNTNVKIAASHAGITLGEDGATHQTMEDIALMRVLPNMVVINPCDYNQTKAATIAAAAYHGPVYLRFGRPSVPNFTPENQTFEIGKALMLNEGSDVTIFATGHLVWEALQAAKGLEAEGISAEVIDIHTIKPLDTEAVITSVAKTGAAVCAEEHLIAGGLGELIAGTLARHTPAPLELVAVDDRFGQSGSPAELMKAYGLDAAHIVEAARKAISRKNR</sequence>
<gene>
    <name evidence="5" type="ORF">IAB81_00535</name>
</gene>
<dbReference type="Gene3D" id="3.40.50.920">
    <property type="match status" value="1"/>
</dbReference>
<dbReference type="Pfam" id="PF02780">
    <property type="entry name" value="Transketolase_C"/>
    <property type="match status" value="1"/>
</dbReference>
<dbReference type="Gene3D" id="3.40.50.970">
    <property type="match status" value="1"/>
</dbReference>
<evidence type="ECO:0000256" key="1">
    <source>
        <dbReference type="ARBA" id="ARBA00001964"/>
    </source>
</evidence>
<dbReference type="PANTHER" id="PTHR43825:SF1">
    <property type="entry name" value="TRANSKETOLASE-LIKE PYRIMIDINE-BINDING DOMAIN-CONTAINING PROTEIN"/>
    <property type="match status" value="1"/>
</dbReference>
<keyword evidence="3" id="KW-0786">Thiamine pyrophosphate</keyword>
<feature type="domain" description="Transketolase-like pyrimidine-binding" evidence="4">
    <location>
        <begin position="11"/>
        <end position="176"/>
    </location>
</feature>
<protein>
    <submittedName>
        <fullName evidence="5">Transketolase family protein</fullName>
    </submittedName>
</protein>
<comment type="caution">
    <text evidence="5">The sequence shown here is derived from an EMBL/GenBank/DDBJ whole genome shotgun (WGS) entry which is preliminary data.</text>
</comment>
<reference evidence="5" key="2">
    <citation type="journal article" date="2021" name="PeerJ">
        <title>Extensive microbial diversity within the chicken gut microbiome revealed by metagenomics and culture.</title>
        <authorList>
            <person name="Gilroy R."/>
            <person name="Ravi A."/>
            <person name="Getino M."/>
            <person name="Pursley I."/>
            <person name="Horton D.L."/>
            <person name="Alikhan N.F."/>
            <person name="Baker D."/>
            <person name="Gharbi K."/>
            <person name="Hall N."/>
            <person name="Watson M."/>
            <person name="Adriaenssens E.M."/>
            <person name="Foster-Nyarko E."/>
            <person name="Jarju S."/>
            <person name="Secka A."/>
            <person name="Antonio M."/>
            <person name="Oren A."/>
            <person name="Chaudhuri R.R."/>
            <person name="La Ragione R."/>
            <person name="Hildebrand F."/>
            <person name="Pallen M.J."/>
        </authorList>
    </citation>
    <scope>NUCLEOTIDE SEQUENCE</scope>
    <source>
        <strain evidence="5">B1-8020</strain>
    </source>
</reference>
<dbReference type="PANTHER" id="PTHR43825">
    <property type="entry name" value="PYRUVATE DEHYDROGENASE E1 COMPONENT"/>
    <property type="match status" value="1"/>
</dbReference>
<dbReference type="InterPro" id="IPR033248">
    <property type="entry name" value="Transketolase_C"/>
</dbReference>
<dbReference type="EMBL" id="JADIMA010000007">
    <property type="protein sequence ID" value="MBO8472103.1"/>
    <property type="molecule type" value="Genomic_DNA"/>
</dbReference>
<evidence type="ECO:0000256" key="3">
    <source>
        <dbReference type="ARBA" id="ARBA00023052"/>
    </source>
</evidence>
<evidence type="ECO:0000313" key="5">
    <source>
        <dbReference type="EMBL" id="MBO8472103.1"/>
    </source>
</evidence>
<dbReference type="SUPFAM" id="SSF52922">
    <property type="entry name" value="TK C-terminal domain-like"/>
    <property type="match status" value="1"/>
</dbReference>
<comment type="similarity">
    <text evidence="2">Belongs to the transketolase family.</text>
</comment>
<dbReference type="InterPro" id="IPR029061">
    <property type="entry name" value="THDP-binding"/>
</dbReference>
<dbReference type="Pfam" id="PF02779">
    <property type="entry name" value="Transket_pyr"/>
    <property type="match status" value="1"/>
</dbReference>
<dbReference type="InterPro" id="IPR051157">
    <property type="entry name" value="PDH/Transketolase"/>
</dbReference>
<dbReference type="InterPro" id="IPR005475">
    <property type="entry name" value="Transketolase-like_Pyr-bd"/>
</dbReference>
<name>A0A9D9IG59_9BACT</name>
<accession>A0A9D9IG59</accession>
<proteinExistence type="inferred from homology"/>